<dbReference type="AlphaFoldDB" id="A0AAU9TJS1"/>
<evidence type="ECO:0000313" key="1">
    <source>
        <dbReference type="EMBL" id="CAH2087208.1"/>
    </source>
</evidence>
<name>A0AAU9TJS1_EUPED</name>
<evidence type="ECO:0000313" key="2">
    <source>
        <dbReference type="Proteomes" id="UP001153954"/>
    </source>
</evidence>
<accession>A0AAU9TJS1</accession>
<keyword evidence="2" id="KW-1185">Reference proteome</keyword>
<gene>
    <name evidence="1" type="ORF">EEDITHA_LOCUS3495</name>
</gene>
<comment type="caution">
    <text evidence="1">The sequence shown here is derived from an EMBL/GenBank/DDBJ whole genome shotgun (WGS) entry which is preliminary data.</text>
</comment>
<reference evidence="1" key="1">
    <citation type="submission" date="2022-03" db="EMBL/GenBank/DDBJ databases">
        <authorList>
            <person name="Tunstrom K."/>
        </authorList>
    </citation>
    <scope>NUCLEOTIDE SEQUENCE</scope>
</reference>
<dbReference type="EMBL" id="CAKOGL010000006">
    <property type="protein sequence ID" value="CAH2087208.1"/>
    <property type="molecule type" value="Genomic_DNA"/>
</dbReference>
<sequence>MNWERSQGVASFWKRTTEIRADGPRLADNNPLKNTYRFRRLLDHLALICSDGPLSAHAPAAPERTS</sequence>
<dbReference type="Proteomes" id="UP001153954">
    <property type="component" value="Unassembled WGS sequence"/>
</dbReference>
<organism evidence="1 2">
    <name type="scientific">Euphydryas editha</name>
    <name type="common">Edith's checkerspot</name>
    <dbReference type="NCBI Taxonomy" id="104508"/>
    <lineage>
        <taxon>Eukaryota</taxon>
        <taxon>Metazoa</taxon>
        <taxon>Ecdysozoa</taxon>
        <taxon>Arthropoda</taxon>
        <taxon>Hexapoda</taxon>
        <taxon>Insecta</taxon>
        <taxon>Pterygota</taxon>
        <taxon>Neoptera</taxon>
        <taxon>Endopterygota</taxon>
        <taxon>Lepidoptera</taxon>
        <taxon>Glossata</taxon>
        <taxon>Ditrysia</taxon>
        <taxon>Papilionoidea</taxon>
        <taxon>Nymphalidae</taxon>
        <taxon>Nymphalinae</taxon>
        <taxon>Euphydryas</taxon>
    </lineage>
</organism>
<protein>
    <submittedName>
        <fullName evidence="1">Uncharacterized protein</fullName>
    </submittedName>
</protein>
<proteinExistence type="predicted"/>